<organism evidence="3 4">
    <name type="scientific">Vitis vinifera</name>
    <name type="common">Grape</name>
    <dbReference type="NCBI Taxonomy" id="29760"/>
    <lineage>
        <taxon>Eukaryota</taxon>
        <taxon>Viridiplantae</taxon>
        <taxon>Streptophyta</taxon>
        <taxon>Embryophyta</taxon>
        <taxon>Tracheophyta</taxon>
        <taxon>Spermatophyta</taxon>
        <taxon>Magnoliopsida</taxon>
        <taxon>eudicotyledons</taxon>
        <taxon>Gunneridae</taxon>
        <taxon>Pentapetalae</taxon>
        <taxon>rosids</taxon>
        <taxon>Vitales</taxon>
        <taxon>Vitaceae</taxon>
        <taxon>Viteae</taxon>
        <taxon>Vitis</taxon>
    </lineage>
</organism>
<evidence type="ECO:0000313" key="4">
    <source>
        <dbReference type="Proteomes" id="UP000288805"/>
    </source>
</evidence>
<dbReference type="Pfam" id="PF07727">
    <property type="entry name" value="RVT_2"/>
    <property type="match status" value="1"/>
</dbReference>
<dbReference type="Proteomes" id="UP000288805">
    <property type="component" value="Unassembled WGS sequence"/>
</dbReference>
<evidence type="ECO:0000259" key="2">
    <source>
        <dbReference type="Pfam" id="PF07727"/>
    </source>
</evidence>
<dbReference type="InterPro" id="IPR043502">
    <property type="entry name" value="DNA/RNA_pol_sf"/>
</dbReference>
<dbReference type="PANTHER" id="PTHR11439">
    <property type="entry name" value="GAG-POL-RELATED RETROTRANSPOSON"/>
    <property type="match status" value="1"/>
</dbReference>
<dbReference type="CDD" id="cd09272">
    <property type="entry name" value="RNase_HI_RT_Ty1"/>
    <property type="match status" value="1"/>
</dbReference>
<evidence type="ECO:0000256" key="1">
    <source>
        <dbReference type="SAM" id="MobiDB-lite"/>
    </source>
</evidence>
<reference evidence="3 4" key="1">
    <citation type="journal article" date="2018" name="PLoS Genet.">
        <title>Population sequencing reveals clonal diversity and ancestral inbreeding in the grapevine cultivar Chardonnay.</title>
        <authorList>
            <person name="Roach M.J."/>
            <person name="Johnson D.L."/>
            <person name="Bohlmann J."/>
            <person name="van Vuuren H.J."/>
            <person name="Jones S.J."/>
            <person name="Pretorius I.S."/>
            <person name="Schmidt S.A."/>
            <person name="Borneman A.R."/>
        </authorList>
    </citation>
    <scope>NUCLEOTIDE SEQUENCE [LARGE SCALE GENOMIC DNA]</scope>
    <source>
        <strain evidence="4">cv. Chardonnay</strain>
        <tissue evidence="3">Leaf</tissue>
    </source>
</reference>
<gene>
    <name evidence="3" type="primary">RE1_1581</name>
    <name evidence="3" type="ORF">CK203_079331</name>
</gene>
<proteinExistence type="predicted"/>
<protein>
    <submittedName>
        <fullName evidence="3">Retrovirus-related Pol polyprotein from transposon RE1</fullName>
    </submittedName>
</protein>
<dbReference type="AlphaFoldDB" id="A0A438DGI0"/>
<feature type="region of interest" description="Disordered" evidence="1">
    <location>
        <begin position="10"/>
        <end position="74"/>
    </location>
</feature>
<evidence type="ECO:0000313" key="3">
    <source>
        <dbReference type="EMBL" id="RVW34560.1"/>
    </source>
</evidence>
<name>A0A438DGI0_VITVI</name>
<accession>A0A438DGI0</accession>
<feature type="compositionally biased region" description="Basic and acidic residues" evidence="1">
    <location>
        <begin position="38"/>
        <end position="57"/>
    </location>
</feature>
<dbReference type="EMBL" id="QGNW01001635">
    <property type="protein sequence ID" value="RVW34560.1"/>
    <property type="molecule type" value="Genomic_DNA"/>
</dbReference>
<dbReference type="SUPFAM" id="SSF56672">
    <property type="entry name" value="DNA/RNA polymerases"/>
    <property type="match status" value="1"/>
</dbReference>
<dbReference type="PANTHER" id="PTHR11439:SF483">
    <property type="entry name" value="PEPTIDE SYNTHASE GLIP-LIKE, PUTATIVE (AFU_ORTHOLOGUE AFUA_3G12920)-RELATED"/>
    <property type="match status" value="1"/>
</dbReference>
<sequence>MVVEESIHVIFDESNNSLQERESVDDDLGLETSMGKLQIEDKRQQEESGEDPKKEDSPLALPPPQQVQGESSQDLPKDWKFVINHPQDQIIGNPSSGGFKMGKIDTTLFIKTKEKDMLLVQIYVDDIIFGATNDSLCEDFSKCMHSEFEMSMMGELNYFLGPQIKQLKEGTFINQAKYIKDLLKRFNMEEAKVMKTPMSSSIKLDMDEKGKSIDSTMYRGMIGSLLYLTASRPDIMYSVCLCARFQSCPKESHLSAVKRILRYLKGTMNIGLWYPKGDNFELIGFSDADFAGCRVERKSTSGTCHFLGHSLVSWHSKKQNSVALSTAEAEYIAAGGRPVEEPVDRFVGAGSLKGSRASVFFTVLWHSSKTLHLPAFRDQFGLFLGPISVHISIFGFWMAPRKETGTSRGQGKRPAEPSQQPEQTEARRKARYDTALFAQLRIIRGTRRILPRERMGWLPVVTVYEPIFPTLVRAFYSRMTYGLGGPIRTTVRGVEIELSPESICRILDVPPVGLRVYEAKAWPTIPGSSLERPFRGCADLQMPMGWANLQHIA</sequence>
<feature type="region of interest" description="Disordered" evidence="1">
    <location>
        <begin position="404"/>
        <end position="428"/>
    </location>
</feature>
<dbReference type="InterPro" id="IPR013103">
    <property type="entry name" value="RVT_2"/>
</dbReference>
<comment type="caution">
    <text evidence="3">The sequence shown here is derived from an EMBL/GenBank/DDBJ whole genome shotgun (WGS) entry which is preliminary data.</text>
</comment>
<feature type="domain" description="Reverse transcriptase Ty1/copia-type" evidence="2">
    <location>
        <begin position="98"/>
        <end position="199"/>
    </location>
</feature>